<proteinExistence type="predicted"/>
<dbReference type="EMBL" id="FQVU01000002">
    <property type="protein sequence ID" value="SHG17473.1"/>
    <property type="molecule type" value="Genomic_DNA"/>
</dbReference>
<organism evidence="1 2">
    <name type="scientific">Jatrophihabitans endophyticus</name>
    <dbReference type="NCBI Taxonomy" id="1206085"/>
    <lineage>
        <taxon>Bacteria</taxon>
        <taxon>Bacillati</taxon>
        <taxon>Actinomycetota</taxon>
        <taxon>Actinomycetes</taxon>
        <taxon>Jatrophihabitantales</taxon>
        <taxon>Jatrophihabitantaceae</taxon>
        <taxon>Jatrophihabitans</taxon>
    </lineage>
</organism>
<protein>
    <recommendedName>
        <fullName evidence="3">STAS domain-containing protein</fullName>
    </recommendedName>
</protein>
<evidence type="ECO:0000313" key="1">
    <source>
        <dbReference type="EMBL" id="SHG17473.1"/>
    </source>
</evidence>
<dbReference type="Proteomes" id="UP000186132">
    <property type="component" value="Unassembled WGS sequence"/>
</dbReference>
<gene>
    <name evidence="1" type="ORF">SAMN05443575_1580</name>
</gene>
<keyword evidence="2" id="KW-1185">Reference proteome</keyword>
<evidence type="ECO:0000313" key="2">
    <source>
        <dbReference type="Proteomes" id="UP000186132"/>
    </source>
</evidence>
<dbReference type="Gene3D" id="3.30.750.24">
    <property type="entry name" value="STAS domain"/>
    <property type="match status" value="1"/>
</dbReference>
<name>A0A1M5HNC8_9ACTN</name>
<dbReference type="AlphaFoldDB" id="A0A1M5HNC8"/>
<dbReference type="RefSeq" id="WP_073388299.1">
    <property type="nucleotide sequence ID" value="NZ_FQVU01000002.1"/>
</dbReference>
<reference evidence="1 2" key="1">
    <citation type="submission" date="2016-11" db="EMBL/GenBank/DDBJ databases">
        <authorList>
            <person name="Jaros S."/>
            <person name="Januszkiewicz K."/>
            <person name="Wedrychowicz H."/>
        </authorList>
    </citation>
    <scope>NUCLEOTIDE SEQUENCE [LARGE SCALE GENOMIC DNA]</scope>
    <source>
        <strain evidence="1 2">DSM 45627</strain>
    </source>
</reference>
<accession>A0A1M5HNC8</accession>
<dbReference type="InterPro" id="IPR036513">
    <property type="entry name" value="STAS_dom_sf"/>
</dbReference>
<sequence>MTSTAQSEPTVLPEQAAGFEVATVSADTLRAGIRVVGTLDATTTPLLAGILRTHTVAGRRYLRVDLRAATLDDAATIDPAVVRTLAAAHAAVDALGGMLVLENATPLVLAAARAAGCYARAAD</sequence>
<dbReference type="SUPFAM" id="SSF52091">
    <property type="entry name" value="SpoIIaa-like"/>
    <property type="match status" value="1"/>
</dbReference>
<evidence type="ECO:0008006" key="3">
    <source>
        <dbReference type="Google" id="ProtNLM"/>
    </source>
</evidence>